<organism evidence="2 3">
    <name type="scientific">Caldalkalibacillus horti</name>
    <dbReference type="NCBI Taxonomy" id="77523"/>
    <lineage>
        <taxon>Bacteria</taxon>
        <taxon>Bacillati</taxon>
        <taxon>Bacillota</taxon>
        <taxon>Bacilli</taxon>
        <taxon>Bacillales</taxon>
        <taxon>Bacillaceae</taxon>
        <taxon>Caldalkalibacillus</taxon>
    </lineage>
</organism>
<dbReference type="Proteomes" id="UP001235840">
    <property type="component" value="Unassembled WGS sequence"/>
</dbReference>
<proteinExistence type="predicted"/>
<dbReference type="NCBIfam" id="TIGR04000">
    <property type="entry name" value="thiol_BshB2"/>
    <property type="match status" value="1"/>
</dbReference>
<name>A0ABT9VVN9_9BACI</name>
<evidence type="ECO:0000313" key="2">
    <source>
        <dbReference type="EMBL" id="MDQ0165027.1"/>
    </source>
</evidence>
<dbReference type="PANTHER" id="PTHR12993">
    <property type="entry name" value="N-ACETYLGLUCOSAMINYL-PHOSPHATIDYLINOSITOL DE-N-ACETYLASE-RELATED"/>
    <property type="match status" value="1"/>
</dbReference>
<protein>
    <submittedName>
        <fullName evidence="2">Bacillithiol biosynthesis deacetylase BshB2</fullName>
    </submittedName>
</protein>
<dbReference type="RefSeq" id="WP_307391523.1">
    <property type="nucleotide sequence ID" value="NZ_BAAADK010000010.1"/>
</dbReference>
<dbReference type="InterPro" id="IPR023841">
    <property type="entry name" value="BshB2"/>
</dbReference>
<dbReference type="Pfam" id="PF02585">
    <property type="entry name" value="PIG-L"/>
    <property type="match status" value="1"/>
</dbReference>
<evidence type="ECO:0000256" key="1">
    <source>
        <dbReference type="ARBA" id="ARBA00001947"/>
    </source>
</evidence>
<gene>
    <name evidence="2" type="ORF">J2S11_000927</name>
</gene>
<dbReference type="EMBL" id="JAUSTY010000003">
    <property type="protein sequence ID" value="MDQ0165027.1"/>
    <property type="molecule type" value="Genomic_DNA"/>
</dbReference>
<comment type="caution">
    <text evidence="2">The sequence shown here is derived from an EMBL/GenBank/DDBJ whole genome shotgun (WGS) entry which is preliminary data.</text>
</comment>
<evidence type="ECO:0000313" key="3">
    <source>
        <dbReference type="Proteomes" id="UP001235840"/>
    </source>
</evidence>
<dbReference type="Gene3D" id="3.40.50.10320">
    <property type="entry name" value="LmbE-like"/>
    <property type="match status" value="1"/>
</dbReference>
<comment type="cofactor">
    <cofactor evidence="1">
        <name>Zn(2+)</name>
        <dbReference type="ChEBI" id="CHEBI:29105"/>
    </cofactor>
</comment>
<dbReference type="InterPro" id="IPR003737">
    <property type="entry name" value="GlcNAc_PI_deacetylase-related"/>
</dbReference>
<dbReference type="SUPFAM" id="SSF102588">
    <property type="entry name" value="LmbE-like"/>
    <property type="match status" value="1"/>
</dbReference>
<keyword evidence="3" id="KW-1185">Reference proteome</keyword>
<reference evidence="2 3" key="1">
    <citation type="submission" date="2023-07" db="EMBL/GenBank/DDBJ databases">
        <title>Genomic Encyclopedia of Type Strains, Phase IV (KMG-IV): sequencing the most valuable type-strain genomes for metagenomic binning, comparative biology and taxonomic classification.</title>
        <authorList>
            <person name="Goeker M."/>
        </authorList>
    </citation>
    <scope>NUCLEOTIDE SEQUENCE [LARGE SCALE GENOMIC DNA]</scope>
    <source>
        <strain evidence="2 3">DSM 12751</strain>
    </source>
</reference>
<sequence length="221" mass="25231">MKKERHVLLVFPHPDDEAFGTSGTSLMHHENGTPVTYACLTLGQMGRNFGAPQIANRETLPVVRKEELKAACEVMKIKDLRLLGFHDKTLEFLDPERVADPIEELLNEINPSLVITFYPGYAVHPDHDACGEAVVRAVRRLPEEKRPTVHAIAITNDRFDVLGQPDVMYPVDQYIDQKIKAIQAHRSQFHEAAAIFDQKIKEGDKDAIQWLSYERFWTYPL</sequence>
<accession>A0ABT9VVN9</accession>
<dbReference type="InterPro" id="IPR024078">
    <property type="entry name" value="LmbE-like_dom_sf"/>
</dbReference>
<dbReference type="PANTHER" id="PTHR12993:SF27">
    <property type="entry name" value="N-ACETYL-ALPHA-D-GLUCOSAMINYL L-MALATE DEACETYLASE 2-RELATED"/>
    <property type="match status" value="1"/>
</dbReference>